<evidence type="ECO:0000256" key="1">
    <source>
        <dbReference type="ARBA" id="ARBA00022741"/>
    </source>
</evidence>
<dbReference type="InterPro" id="IPR025662">
    <property type="entry name" value="Sigma_54_int_dom_ATP-bd_1"/>
</dbReference>
<dbReference type="SMART" id="SM00382">
    <property type="entry name" value="AAA"/>
    <property type="match status" value="1"/>
</dbReference>
<dbReference type="GO" id="GO:0043565">
    <property type="term" value="F:sequence-specific DNA binding"/>
    <property type="evidence" value="ECO:0007669"/>
    <property type="project" value="InterPro"/>
</dbReference>
<dbReference type="FunFam" id="3.40.50.300:FF:000006">
    <property type="entry name" value="DNA-binding transcriptional regulator NtrC"/>
    <property type="match status" value="1"/>
</dbReference>
<evidence type="ECO:0000256" key="3">
    <source>
        <dbReference type="ARBA" id="ARBA00023015"/>
    </source>
</evidence>
<dbReference type="PROSITE" id="PS50045">
    <property type="entry name" value="SIGMA54_INTERACT_4"/>
    <property type="match status" value="1"/>
</dbReference>
<dbReference type="InterPro" id="IPR009057">
    <property type="entry name" value="Homeodomain-like_sf"/>
</dbReference>
<sequence length="316" mass="35299">MVDGARLKVPLEGIWAGSPEMLRVCEAAERVASTDASIMLLGESGTGKELLARAVHRLSAYSNGRFVAINCAAIPDSLLESELFGYEKGAFTDAGQRTRGKIELAHEGTLFLDEIGDLPLSLQAKLLRFLQERTIERVGGRTEIPVNTRILCATHRDLQGMISEASFRQDLYYRLSEITFTIPPLRDRSGEVLLLAKRFLDQYSAELARPLRGFSHQALAALEEYDWPGNVRELENRVRRAVILCDKMEITPQDLELSGAKIPEESFKLRHVRRLAEERAVRKALAYCEGNISRAASLLGVSRPSLYDLMRKLGVT</sequence>
<dbReference type="PANTHER" id="PTHR32071">
    <property type="entry name" value="TRANSCRIPTIONAL REGULATORY PROTEIN"/>
    <property type="match status" value="1"/>
</dbReference>
<dbReference type="PRINTS" id="PR01590">
    <property type="entry name" value="HTHFIS"/>
</dbReference>
<dbReference type="Gene3D" id="3.40.50.300">
    <property type="entry name" value="P-loop containing nucleotide triphosphate hydrolases"/>
    <property type="match status" value="1"/>
</dbReference>
<dbReference type="PROSITE" id="PS00675">
    <property type="entry name" value="SIGMA54_INTERACT_1"/>
    <property type="match status" value="1"/>
</dbReference>
<dbReference type="Pfam" id="PF02954">
    <property type="entry name" value="HTH_8"/>
    <property type="match status" value="1"/>
</dbReference>
<dbReference type="Gene3D" id="1.10.10.60">
    <property type="entry name" value="Homeodomain-like"/>
    <property type="match status" value="1"/>
</dbReference>
<keyword evidence="1" id="KW-0547">Nucleotide-binding</keyword>
<evidence type="ECO:0000259" key="6">
    <source>
        <dbReference type="PROSITE" id="PS50045"/>
    </source>
</evidence>
<name>B8GVC7_THISH</name>
<dbReference type="InterPro" id="IPR003593">
    <property type="entry name" value="AAA+_ATPase"/>
</dbReference>
<dbReference type="SUPFAM" id="SSF52540">
    <property type="entry name" value="P-loop containing nucleoside triphosphate hydrolases"/>
    <property type="match status" value="1"/>
</dbReference>
<dbReference type="SUPFAM" id="SSF46689">
    <property type="entry name" value="Homeodomain-like"/>
    <property type="match status" value="1"/>
</dbReference>
<reference evidence="7 8" key="1">
    <citation type="journal article" date="2011" name="Stand. Genomic Sci.">
        <title>Complete genome sequence of 'Thioalkalivibrio sulfidophilus' HL-EbGr7.</title>
        <authorList>
            <person name="Muyzer G."/>
            <person name="Sorokin D.Y."/>
            <person name="Mavromatis K."/>
            <person name="Lapidus A."/>
            <person name="Clum A."/>
            <person name="Ivanova N."/>
            <person name="Pati A."/>
            <person name="d'Haeseleer P."/>
            <person name="Woyke T."/>
            <person name="Kyrpides N.C."/>
        </authorList>
    </citation>
    <scope>NUCLEOTIDE SEQUENCE [LARGE SCALE GENOMIC DNA]</scope>
    <source>
        <strain evidence="7 8">HL-EbGR7</strain>
    </source>
</reference>
<dbReference type="Gene3D" id="1.10.8.60">
    <property type="match status" value="1"/>
</dbReference>
<evidence type="ECO:0000256" key="4">
    <source>
        <dbReference type="ARBA" id="ARBA00023125"/>
    </source>
</evidence>
<accession>B8GVC7</accession>
<protein>
    <submittedName>
        <fullName evidence="7">Two component Fis family transcriptional regulator</fullName>
    </submittedName>
</protein>
<keyword evidence="8" id="KW-1185">Reference proteome</keyword>
<dbReference type="Pfam" id="PF00158">
    <property type="entry name" value="Sigma54_activat"/>
    <property type="match status" value="1"/>
</dbReference>
<dbReference type="PANTHER" id="PTHR32071:SF113">
    <property type="entry name" value="ALGINATE BIOSYNTHESIS TRANSCRIPTIONAL REGULATORY PROTEIN ALGB"/>
    <property type="match status" value="1"/>
</dbReference>
<keyword evidence="4" id="KW-0238">DNA-binding</keyword>
<dbReference type="InterPro" id="IPR027417">
    <property type="entry name" value="P-loop_NTPase"/>
</dbReference>
<keyword evidence="5" id="KW-0804">Transcription</keyword>
<gene>
    <name evidence="7" type="ordered locus">Tgr7_2395</name>
</gene>
<dbReference type="GO" id="GO:0005524">
    <property type="term" value="F:ATP binding"/>
    <property type="evidence" value="ECO:0007669"/>
    <property type="project" value="UniProtKB-KW"/>
</dbReference>
<dbReference type="Proteomes" id="UP000002383">
    <property type="component" value="Chromosome"/>
</dbReference>
<dbReference type="Pfam" id="PF25601">
    <property type="entry name" value="AAA_lid_14"/>
    <property type="match status" value="1"/>
</dbReference>
<dbReference type="CDD" id="cd00009">
    <property type="entry name" value="AAA"/>
    <property type="match status" value="1"/>
</dbReference>
<dbReference type="PROSITE" id="PS00676">
    <property type="entry name" value="SIGMA54_INTERACT_2"/>
    <property type="match status" value="1"/>
</dbReference>
<proteinExistence type="predicted"/>
<dbReference type="InterPro" id="IPR058031">
    <property type="entry name" value="AAA_lid_NorR"/>
</dbReference>
<dbReference type="InterPro" id="IPR002078">
    <property type="entry name" value="Sigma_54_int"/>
</dbReference>
<dbReference type="AlphaFoldDB" id="B8GVC7"/>
<dbReference type="InterPro" id="IPR025943">
    <property type="entry name" value="Sigma_54_int_dom_ATP-bd_2"/>
</dbReference>
<keyword evidence="2" id="KW-0067">ATP-binding</keyword>
<dbReference type="InterPro" id="IPR025944">
    <property type="entry name" value="Sigma_54_int_dom_CS"/>
</dbReference>
<dbReference type="STRING" id="396588.Tgr7_2395"/>
<dbReference type="GO" id="GO:0006355">
    <property type="term" value="P:regulation of DNA-templated transcription"/>
    <property type="evidence" value="ECO:0007669"/>
    <property type="project" value="InterPro"/>
</dbReference>
<evidence type="ECO:0000313" key="8">
    <source>
        <dbReference type="Proteomes" id="UP000002383"/>
    </source>
</evidence>
<evidence type="ECO:0000256" key="2">
    <source>
        <dbReference type="ARBA" id="ARBA00022840"/>
    </source>
</evidence>
<evidence type="ECO:0000256" key="5">
    <source>
        <dbReference type="ARBA" id="ARBA00023163"/>
    </source>
</evidence>
<dbReference type="InterPro" id="IPR002197">
    <property type="entry name" value="HTH_Fis"/>
</dbReference>
<feature type="domain" description="Sigma-54 factor interaction" evidence="6">
    <location>
        <begin position="14"/>
        <end position="243"/>
    </location>
</feature>
<keyword evidence="3" id="KW-0805">Transcription regulation</keyword>
<dbReference type="PROSITE" id="PS00688">
    <property type="entry name" value="SIGMA54_INTERACT_3"/>
    <property type="match status" value="1"/>
</dbReference>
<dbReference type="KEGG" id="tgr:Tgr7_2395"/>
<dbReference type="EMBL" id="CP001339">
    <property type="protein sequence ID" value="ACL73473.1"/>
    <property type="molecule type" value="Genomic_DNA"/>
</dbReference>
<organism evidence="7 8">
    <name type="scientific">Thioalkalivibrio sulfidiphilus (strain HL-EbGR7)</name>
    <dbReference type="NCBI Taxonomy" id="396588"/>
    <lineage>
        <taxon>Bacteria</taxon>
        <taxon>Pseudomonadati</taxon>
        <taxon>Pseudomonadota</taxon>
        <taxon>Gammaproteobacteria</taxon>
        <taxon>Chromatiales</taxon>
        <taxon>Ectothiorhodospiraceae</taxon>
        <taxon>Thioalkalivibrio</taxon>
    </lineage>
</organism>
<dbReference type="HOGENOM" id="CLU_000445_0_7_6"/>
<dbReference type="eggNOG" id="COG2204">
    <property type="taxonomic scope" value="Bacteria"/>
</dbReference>
<evidence type="ECO:0000313" key="7">
    <source>
        <dbReference type="EMBL" id="ACL73473.1"/>
    </source>
</evidence>